<dbReference type="PANTHER" id="PTHR48167:SF2">
    <property type="entry name" value="EXPRESSED PROTEIN"/>
    <property type="match status" value="1"/>
</dbReference>
<dbReference type="OrthoDB" id="2013327at2759"/>
<gene>
    <name evidence="1" type="ORF">J5N97_014872</name>
</gene>
<dbReference type="EMBL" id="JAGGNH010000003">
    <property type="protein sequence ID" value="KAJ0979398.1"/>
    <property type="molecule type" value="Genomic_DNA"/>
</dbReference>
<dbReference type="InterPro" id="IPR035979">
    <property type="entry name" value="RBD_domain_sf"/>
</dbReference>
<dbReference type="AlphaFoldDB" id="A0A9D5HK65"/>
<organism evidence="1 2">
    <name type="scientific">Dioscorea zingiberensis</name>
    <dbReference type="NCBI Taxonomy" id="325984"/>
    <lineage>
        <taxon>Eukaryota</taxon>
        <taxon>Viridiplantae</taxon>
        <taxon>Streptophyta</taxon>
        <taxon>Embryophyta</taxon>
        <taxon>Tracheophyta</taxon>
        <taxon>Spermatophyta</taxon>
        <taxon>Magnoliopsida</taxon>
        <taxon>Liliopsida</taxon>
        <taxon>Dioscoreales</taxon>
        <taxon>Dioscoreaceae</taxon>
        <taxon>Dioscorea</taxon>
    </lineage>
</organism>
<evidence type="ECO:0000313" key="2">
    <source>
        <dbReference type="Proteomes" id="UP001085076"/>
    </source>
</evidence>
<dbReference type="GO" id="GO:0003676">
    <property type="term" value="F:nucleic acid binding"/>
    <property type="evidence" value="ECO:0007669"/>
    <property type="project" value="InterPro"/>
</dbReference>
<reference evidence="1" key="2">
    <citation type="journal article" date="2022" name="Hortic Res">
        <title>The genome of Dioscorea zingiberensis sheds light on the biosynthesis, origin and evolution of the medicinally important diosgenin saponins.</title>
        <authorList>
            <person name="Li Y."/>
            <person name="Tan C."/>
            <person name="Li Z."/>
            <person name="Guo J."/>
            <person name="Li S."/>
            <person name="Chen X."/>
            <person name="Wang C."/>
            <person name="Dai X."/>
            <person name="Yang H."/>
            <person name="Song W."/>
            <person name="Hou L."/>
            <person name="Xu J."/>
            <person name="Tong Z."/>
            <person name="Xu A."/>
            <person name="Yuan X."/>
            <person name="Wang W."/>
            <person name="Yang Q."/>
            <person name="Chen L."/>
            <person name="Sun Z."/>
            <person name="Wang K."/>
            <person name="Pan B."/>
            <person name="Chen J."/>
            <person name="Bao Y."/>
            <person name="Liu F."/>
            <person name="Qi X."/>
            <person name="Gang D.R."/>
            <person name="Wen J."/>
            <person name="Li J."/>
        </authorList>
    </citation>
    <scope>NUCLEOTIDE SEQUENCE</scope>
    <source>
        <strain evidence="1">Dzin_1.0</strain>
    </source>
</reference>
<evidence type="ECO:0008006" key="3">
    <source>
        <dbReference type="Google" id="ProtNLM"/>
    </source>
</evidence>
<dbReference type="PANTHER" id="PTHR48167">
    <property type="entry name" value="EXPRESSED PROTEIN"/>
    <property type="match status" value="1"/>
</dbReference>
<sequence>MLFSPTACLERMSKQSLLRNALKSRVSSSNPIPRFLPSRSLSTDSFLEPSSDGLVFAKLSGIGRFTLKTDVINFFEGCNISPEDIKVSYNRAYGPVGMILQFPSRSSFDMALRHTVRKGRLYRLDKVDCSQWDEMVAYNGKAIVLHGIPRNAALEDVERFLSGFNYDSSTLQLFNRPGMVQSLKGAIVHFPSRIDAMNAFLTKNRSFCLNNPITIRVLQ</sequence>
<dbReference type="SUPFAM" id="SSF54928">
    <property type="entry name" value="RNA-binding domain, RBD"/>
    <property type="match status" value="1"/>
</dbReference>
<proteinExistence type="predicted"/>
<comment type="caution">
    <text evidence="1">The sequence shown here is derived from an EMBL/GenBank/DDBJ whole genome shotgun (WGS) entry which is preliminary data.</text>
</comment>
<dbReference type="Proteomes" id="UP001085076">
    <property type="component" value="Miscellaneous, Linkage group lg03"/>
</dbReference>
<protein>
    <recommendedName>
        <fullName evidence="3">RRM domain-containing protein</fullName>
    </recommendedName>
</protein>
<name>A0A9D5HK65_9LILI</name>
<evidence type="ECO:0000313" key="1">
    <source>
        <dbReference type="EMBL" id="KAJ0979398.1"/>
    </source>
</evidence>
<keyword evidence="2" id="KW-1185">Reference proteome</keyword>
<accession>A0A9D5HK65</accession>
<reference evidence="1" key="1">
    <citation type="submission" date="2021-03" db="EMBL/GenBank/DDBJ databases">
        <authorList>
            <person name="Li Z."/>
            <person name="Yang C."/>
        </authorList>
    </citation>
    <scope>NUCLEOTIDE SEQUENCE</scope>
    <source>
        <strain evidence="1">Dzin_1.0</strain>
        <tissue evidence="1">Leaf</tissue>
    </source>
</reference>